<feature type="region of interest" description="Disordered" evidence="1">
    <location>
        <begin position="52"/>
        <end position="93"/>
    </location>
</feature>
<feature type="compositionally biased region" description="Acidic residues" evidence="1">
    <location>
        <begin position="64"/>
        <end position="80"/>
    </location>
</feature>
<gene>
    <name evidence="2" type="ORF">PV11_03262</name>
</gene>
<evidence type="ECO:0000313" key="3">
    <source>
        <dbReference type="Proteomes" id="UP000053599"/>
    </source>
</evidence>
<feature type="region of interest" description="Disordered" evidence="1">
    <location>
        <begin position="247"/>
        <end position="271"/>
    </location>
</feature>
<accession>A0A0D1YYP6</accession>
<protein>
    <submittedName>
        <fullName evidence="2">Uncharacterized protein</fullName>
    </submittedName>
</protein>
<feature type="compositionally biased region" description="Basic and acidic residues" evidence="1">
    <location>
        <begin position="257"/>
        <end position="269"/>
    </location>
</feature>
<reference evidence="2 3" key="1">
    <citation type="submission" date="2015-01" db="EMBL/GenBank/DDBJ databases">
        <title>The Genome Sequence of Exophiala sideris CBS121828.</title>
        <authorList>
            <consortium name="The Broad Institute Genomics Platform"/>
            <person name="Cuomo C."/>
            <person name="de Hoog S."/>
            <person name="Gorbushina A."/>
            <person name="Stielow B."/>
            <person name="Teixiera M."/>
            <person name="Abouelleil A."/>
            <person name="Chapman S.B."/>
            <person name="Priest M."/>
            <person name="Young S.K."/>
            <person name="Wortman J."/>
            <person name="Nusbaum C."/>
            <person name="Birren B."/>
        </authorList>
    </citation>
    <scope>NUCLEOTIDE SEQUENCE [LARGE SCALE GENOMIC DNA]</scope>
    <source>
        <strain evidence="2 3">CBS 121828</strain>
    </source>
</reference>
<feature type="region of interest" description="Disordered" evidence="1">
    <location>
        <begin position="124"/>
        <end position="147"/>
    </location>
</feature>
<name>A0A0D1YYP6_9EURO</name>
<dbReference type="OrthoDB" id="4156490at2759"/>
<dbReference type="Proteomes" id="UP000053599">
    <property type="component" value="Unassembled WGS sequence"/>
</dbReference>
<proteinExistence type="predicted"/>
<evidence type="ECO:0000256" key="1">
    <source>
        <dbReference type="SAM" id="MobiDB-lite"/>
    </source>
</evidence>
<sequence>MAFIPFLVIATTRRCTQLAQVTTIAELVAEYAVAMGTDPSGLRDVFQQLNINNNPPEQAAPGPDADDEENALAGDEDAPGQDDIAQPHNDDADDAENLLEPVITEDTTQSSETMPPPKLTKAEIRAQKKAAKSAKSQSKAAKNQKKHTINVRGEDVALIARILHGDSAANSADTHPLASDKEIDDVIRRNIGYVSNIETHKKQLLSSIAQKRRSDRRGGQADEKEEEWENILAAILSKLGIDATHISASVPGSGAGSKKENRRSQRSSEETSALPLTIVANLKVQVKEDLERFVTEQKETCVRVGAFWRYAGKPIFDRMTRIAMELDWKTGMKLKQREE</sequence>
<evidence type="ECO:0000313" key="2">
    <source>
        <dbReference type="EMBL" id="KIV87737.1"/>
    </source>
</evidence>
<dbReference type="EMBL" id="KN846951">
    <property type="protein sequence ID" value="KIV87737.1"/>
    <property type="molecule type" value="Genomic_DNA"/>
</dbReference>
<dbReference type="AlphaFoldDB" id="A0A0D1YYP6"/>
<organism evidence="2 3">
    <name type="scientific">Exophiala sideris</name>
    <dbReference type="NCBI Taxonomy" id="1016849"/>
    <lineage>
        <taxon>Eukaryota</taxon>
        <taxon>Fungi</taxon>
        <taxon>Dikarya</taxon>
        <taxon>Ascomycota</taxon>
        <taxon>Pezizomycotina</taxon>
        <taxon>Eurotiomycetes</taxon>
        <taxon>Chaetothyriomycetidae</taxon>
        <taxon>Chaetothyriales</taxon>
        <taxon>Herpotrichiellaceae</taxon>
        <taxon>Exophiala</taxon>
    </lineage>
</organism>
<dbReference type="HOGENOM" id="CLU_754686_0_0_1"/>